<dbReference type="InterPro" id="IPR018490">
    <property type="entry name" value="cNMP-bd_dom_sf"/>
</dbReference>
<comment type="caution">
    <text evidence="2">The sequence shown here is derived from an EMBL/GenBank/DDBJ whole genome shotgun (WGS) entry which is preliminary data.</text>
</comment>
<feature type="domain" description="Cyclic nucleotide-binding" evidence="1">
    <location>
        <begin position="28"/>
        <end position="115"/>
    </location>
</feature>
<dbReference type="SUPFAM" id="SSF51206">
    <property type="entry name" value="cAMP-binding domain-like"/>
    <property type="match status" value="1"/>
</dbReference>
<accession>A0ABW3QFY0</accession>
<reference evidence="3" key="1">
    <citation type="journal article" date="2019" name="Int. J. Syst. Evol. Microbiol.">
        <title>The Global Catalogue of Microorganisms (GCM) 10K type strain sequencing project: providing services to taxonomists for standard genome sequencing and annotation.</title>
        <authorList>
            <consortium name="The Broad Institute Genomics Platform"/>
            <consortium name="The Broad Institute Genome Sequencing Center for Infectious Disease"/>
            <person name="Wu L."/>
            <person name="Ma J."/>
        </authorList>
    </citation>
    <scope>NUCLEOTIDE SEQUENCE [LARGE SCALE GENOMIC DNA]</scope>
    <source>
        <strain evidence="3">CCUG 55608</strain>
    </source>
</reference>
<dbReference type="Pfam" id="PF00027">
    <property type="entry name" value="cNMP_binding"/>
    <property type="match status" value="1"/>
</dbReference>
<dbReference type="Gene3D" id="2.60.120.10">
    <property type="entry name" value="Jelly Rolls"/>
    <property type="match status" value="1"/>
</dbReference>
<protein>
    <submittedName>
        <fullName evidence="2">Crp/Fnr family transcriptional regulator</fullName>
    </submittedName>
</protein>
<gene>
    <name evidence="2" type="ORF">ACFQ4C_27600</name>
</gene>
<name>A0ABW3QFY0_9BACT</name>
<dbReference type="Proteomes" id="UP001597116">
    <property type="component" value="Unassembled WGS sequence"/>
</dbReference>
<sequence length="187" mass="22026">MELNTFLKQRVSLSPDMETVLDQAFKREQYPKHHKLLHPNNRSQKVFFIEKGLARTYYLKDEGKDVTHFFFAENAFAMPIESIFYNNSSPYGFELLEHSVIRSIAYADLEKYIEQSDALEKLMRLLLIDVLKAFSDRFYALQFQTAQERYRIMLETYPDILMRAPLGHIASYLGITQQTLSVIRAQR</sequence>
<dbReference type="CDD" id="cd00038">
    <property type="entry name" value="CAP_ED"/>
    <property type="match status" value="1"/>
</dbReference>
<evidence type="ECO:0000313" key="3">
    <source>
        <dbReference type="Proteomes" id="UP001597116"/>
    </source>
</evidence>
<evidence type="ECO:0000259" key="1">
    <source>
        <dbReference type="Pfam" id="PF00027"/>
    </source>
</evidence>
<organism evidence="2 3">
    <name type="scientific">Larkinella insperata</name>
    <dbReference type="NCBI Taxonomy" id="332158"/>
    <lineage>
        <taxon>Bacteria</taxon>
        <taxon>Pseudomonadati</taxon>
        <taxon>Bacteroidota</taxon>
        <taxon>Cytophagia</taxon>
        <taxon>Cytophagales</taxon>
        <taxon>Spirosomataceae</taxon>
        <taxon>Larkinella</taxon>
    </lineage>
</organism>
<proteinExistence type="predicted"/>
<dbReference type="RefSeq" id="WP_265993991.1">
    <property type="nucleotide sequence ID" value="NZ_CP110973.1"/>
</dbReference>
<keyword evidence="3" id="KW-1185">Reference proteome</keyword>
<dbReference type="InterPro" id="IPR014710">
    <property type="entry name" value="RmlC-like_jellyroll"/>
</dbReference>
<evidence type="ECO:0000313" key="2">
    <source>
        <dbReference type="EMBL" id="MFD1144926.1"/>
    </source>
</evidence>
<dbReference type="EMBL" id="JBHTLP010000023">
    <property type="protein sequence ID" value="MFD1144926.1"/>
    <property type="molecule type" value="Genomic_DNA"/>
</dbReference>
<dbReference type="InterPro" id="IPR000595">
    <property type="entry name" value="cNMP-bd_dom"/>
</dbReference>